<dbReference type="Gene3D" id="3.40.50.1820">
    <property type="entry name" value="alpha/beta hydrolase"/>
    <property type="match status" value="1"/>
</dbReference>
<evidence type="ECO:0000313" key="3">
    <source>
        <dbReference type="Proteomes" id="UP000522081"/>
    </source>
</evidence>
<dbReference type="AlphaFoldDB" id="A0A7Y9XYX3"/>
<dbReference type="PANTHER" id="PTHR43798">
    <property type="entry name" value="MONOACYLGLYCEROL LIPASE"/>
    <property type="match status" value="1"/>
</dbReference>
<dbReference type="InterPro" id="IPR029058">
    <property type="entry name" value="AB_hydrolase_fold"/>
</dbReference>
<evidence type="ECO:0000313" key="2">
    <source>
        <dbReference type="EMBL" id="NYH97164.1"/>
    </source>
</evidence>
<dbReference type="EMBL" id="JACBZF010000015">
    <property type="protein sequence ID" value="NYH97164.1"/>
    <property type="molecule type" value="Genomic_DNA"/>
</dbReference>
<dbReference type="Proteomes" id="UP000522081">
    <property type="component" value="Unassembled WGS sequence"/>
</dbReference>
<name>A0A7Y9XYX3_9SPHN</name>
<dbReference type="PANTHER" id="PTHR43798:SF33">
    <property type="entry name" value="HYDROLASE, PUTATIVE (AFU_ORTHOLOGUE AFUA_2G14860)-RELATED"/>
    <property type="match status" value="1"/>
</dbReference>
<keyword evidence="3" id="KW-1185">Reference proteome</keyword>
<organism evidence="2 3">
    <name type="scientific">Novosphingobium marinum</name>
    <dbReference type="NCBI Taxonomy" id="1514948"/>
    <lineage>
        <taxon>Bacteria</taxon>
        <taxon>Pseudomonadati</taxon>
        <taxon>Pseudomonadota</taxon>
        <taxon>Alphaproteobacteria</taxon>
        <taxon>Sphingomonadales</taxon>
        <taxon>Sphingomonadaceae</taxon>
        <taxon>Novosphingobium</taxon>
    </lineage>
</organism>
<dbReference type="Pfam" id="PF00561">
    <property type="entry name" value="Abhydrolase_1"/>
    <property type="match status" value="1"/>
</dbReference>
<dbReference type="GO" id="GO:0047372">
    <property type="term" value="F:monoacylglycerol lipase activity"/>
    <property type="evidence" value="ECO:0007669"/>
    <property type="project" value="TreeGrafter"/>
</dbReference>
<feature type="domain" description="AB hydrolase-1" evidence="1">
    <location>
        <begin position="24"/>
        <end position="268"/>
    </location>
</feature>
<dbReference type="GO" id="GO:0016020">
    <property type="term" value="C:membrane"/>
    <property type="evidence" value="ECO:0007669"/>
    <property type="project" value="TreeGrafter"/>
</dbReference>
<proteinExistence type="predicted"/>
<dbReference type="GO" id="GO:0046464">
    <property type="term" value="P:acylglycerol catabolic process"/>
    <property type="evidence" value="ECO:0007669"/>
    <property type="project" value="TreeGrafter"/>
</dbReference>
<accession>A0A7Y9XYX3</accession>
<dbReference type="InterPro" id="IPR000073">
    <property type="entry name" value="AB_hydrolase_1"/>
</dbReference>
<evidence type="ECO:0000259" key="1">
    <source>
        <dbReference type="Pfam" id="PF00561"/>
    </source>
</evidence>
<reference evidence="2 3" key="1">
    <citation type="submission" date="2020-07" db="EMBL/GenBank/DDBJ databases">
        <title>Genomic Encyclopedia of Type Strains, Phase IV (KMG-IV): sequencing the most valuable type-strain genomes for metagenomic binning, comparative biology and taxonomic classification.</title>
        <authorList>
            <person name="Goeker M."/>
        </authorList>
    </citation>
    <scope>NUCLEOTIDE SEQUENCE [LARGE SCALE GENOMIC DNA]</scope>
    <source>
        <strain evidence="2 3">DSM 29043</strain>
    </source>
</reference>
<dbReference type="SUPFAM" id="SSF53474">
    <property type="entry name" value="alpha/beta-Hydrolases"/>
    <property type="match status" value="1"/>
</dbReference>
<sequence>MATLKVNGISINYIDCGSGNVLVLLHNAVSNITALEQNIDALQERFRVIACDLRGHGLTTHHNDEITAREFYTFPNIADDVSQLLEHLGVGRFSLVGQAYWGVSTAAHIYNRHAERVDAMVFAACDLIASPSGDQEPYAGLGEVTVRNFERMIALARDRGMRAVYEDRLKSETFWGPTVLGSPELLAIFKRLHDETSPVAFTHFPRFHQRTVEELLIKLSKYRTPLMMLLGAEDSHNNQMIFNMSQLYPDTCVTIIPNCGHYPTIENPIDFNRAVTNFVAGAIVTPGHLE</sequence>
<dbReference type="RefSeq" id="WP_179408923.1">
    <property type="nucleotide sequence ID" value="NZ_BMGF01000018.1"/>
</dbReference>
<comment type="caution">
    <text evidence="2">The sequence shown here is derived from an EMBL/GenBank/DDBJ whole genome shotgun (WGS) entry which is preliminary data.</text>
</comment>
<dbReference type="InterPro" id="IPR050266">
    <property type="entry name" value="AB_hydrolase_sf"/>
</dbReference>
<gene>
    <name evidence="2" type="ORF">FHS75_003525</name>
</gene>
<protein>
    <submittedName>
        <fullName evidence="2">Pimeloyl-ACP methyl ester carboxylesterase</fullName>
    </submittedName>
</protein>